<reference evidence="2" key="1">
    <citation type="submission" date="2019-11" db="EMBL/GenBank/DDBJ databases">
        <title>Isolation and characterization of two novel species in the genus Thiomicrorhabdus.</title>
        <authorList>
            <person name="Mochizuki J."/>
            <person name="Kojima H."/>
            <person name="Fukui M."/>
        </authorList>
    </citation>
    <scope>NUCLEOTIDE SEQUENCE [LARGE SCALE GENOMIC DNA]</scope>
    <source>
        <strain evidence="2">aks77</strain>
    </source>
</reference>
<dbReference type="EMBL" id="AP021889">
    <property type="protein sequence ID" value="BBP45087.1"/>
    <property type="molecule type" value="Genomic_DNA"/>
</dbReference>
<dbReference type="RefSeq" id="WP_173270317.1">
    <property type="nucleotide sequence ID" value="NZ_AP021889.1"/>
</dbReference>
<evidence type="ECO:0000313" key="1">
    <source>
        <dbReference type="EMBL" id="BBP45087.1"/>
    </source>
</evidence>
<proteinExistence type="predicted"/>
<dbReference type="KEGG" id="tse:THMIRHAS_04600"/>
<dbReference type="AlphaFoldDB" id="A0A6F8PSS8"/>
<protein>
    <submittedName>
        <fullName evidence="1">Uncharacterized protein</fullName>
    </submittedName>
</protein>
<gene>
    <name evidence="1" type="ORF">THMIRHAS_04600</name>
</gene>
<evidence type="ECO:0000313" key="2">
    <source>
        <dbReference type="Proteomes" id="UP000501726"/>
    </source>
</evidence>
<keyword evidence="2" id="KW-1185">Reference proteome</keyword>
<organism evidence="1 2">
    <name type="scientific">Thiosulfatimonas sediminis</name>
    <dbReference type="NCBI Taxonomy" id="2675054"/>
    <lineage>
        <taxon>Bacteria</taxon>
        <taxon>Pseudomonadati</taxon>
        <taxon>Pseudomonadota</taxon>
        <taxon>Gammaproteobacteria</taxon>
        <taxon>Thiotrichales</taxon>
        <taxon>Piscirickettsiaceae</taxon>
        <taxon>Thiosulfatimonas</taxon>
    </lineage>
</organism>
<accession>A0A6F8PSS8</accession>
<sequence>MLPLFTRFKQRFSLQAMYYAFLIKVKYLILRYSSLRKVLITAVSLVPGLKKHLVRYWIQTDIVGTQNQEPMYLQQLRKEQLLTLRAQKWLHSVEQKREWGSSE</sequence>
<dbReference type="Proteomes" id="UP000501726">
    <property type="component" value="Chromosome"/>
</dbReference>
<name>A0A6F8PSS8_9GAMM</name>